<keyword evidence="7" id="KW-0964">Secreted</keyword>
<gene>
    <name evidence="10" type="ORF">IFM89_012148</name>
</gene>
<evidence type="ECO:0000256" key="3">
    <source>
        <dbReference type="ARBA" id="ARBA00007786"/>
    </source>
</evidence>
<dbReference type="PROSITE" id="PS00503">
    <property type="entry name" value="PECTINESTERASE_2"/>
    <property type="match status" value="1"/>
</dbReference>
<evidence type="ECO:0000256" key="6">
    <source>
        <dbReference type="PROSITE-ProRule" id="PRU10040"/>
    </source>
</evidence>
<dbReference type="AlphaFoldDB" id="A0A835I0B4"/>
<dbReference type="CDD" id="cd15799">
    <property type="entry name" value="PMEI-like_4"/>
    <property type="match status" value="1"/>
</dbReference>
<feature type="transmembrane region" description="Helical" evidence="8">
    <location>
        <begin position="24"/>
        <end position="45"/>
    </location>
</feature>
<keyword evidence="4 7" id="KW-0378">Hydrolase</keyword>
<dbReference type="PROSITE" id="PS00800">
    <property type="entry name" value="PECTINESTERASE_1"/>
    <property type="match status" value="1"/>
</dbReference>
<dbReference type="FunFam" id="2.160.20.10:FF:000001">
    <property type="entry name" value="Pectinesterase"/>
    <property type="match status" value="1"/>
</dbReference>
<dbReference type="EC" id="3.1.1.11" evidence="7"/>
<dbReference type="InterPro" id="IPR011050">
    <property type="entry name" value="Pectin_lyase_fold/virulence"/>
</dbReference>
<dbReference type="Pfam" id="PF04043">
    <property type="entry name" value="PMEI"/>
    <property type="match status" value="1"/>
</dbReference>
<evidence type="ECO:0000256" key="8">
    <source>
        <dbReference type="SAM" id="Phobius"/>
    </source>
</evidence>
<comment type="subcellular location">
    <subcellularLocation>
        <location evidence="7">Secreted</location>
        <location evidence="7">Cell wall</location>
    </subcellularLocation>
</comment>
<keyword evidence="8" id="KW-0472">Membrane</keyword>
<evidence type="ECO:0000259" key="9">
    <source>
        <dbReference type="SMART" id="SM00856"/>
    </source>
</evidence>
<reference evidence="10 11" key="1">
    <citation type="submission" date="2020-10" db="EMBL/GenBank/DDBJ databases">
        <title>The Coptis chinensis genome and diversification of protoberbering-type alkaloids.</title>
        <authorList>
            <person name="Wang B."/>
            <person name="Shu S."/>
            <person name="Song C."/>
            <person name="Liu Y."/>
        </authorList>
    </citation>
    <scope>NUCLEOTIDE SEQUENCE [LARGE SCALE GENOMIC DNA]</scope>
    <source>
        <strain evidence="10">HL-2020</strain>
        <tissue evidence="10">Leaf</tissue>
    </source>
</reference>
<keyword evidence="7" id="KW-0961">Cell wall biogenesis/degradation</keyword>
<keyword evidence="11" id="KW-1185">Reference proteome</keyword>
<dbReference type="GO" id="GO:0030599">
    <property type="term" value="F:pectinesterase activity"/>
    <property type="evidence" value="ECO:0007669"/>
    <property type="project" value="UniProtKB-UniRule"/>
</dbReference>
<proteinExistence type="inferred from homology"/>
<protein>
    <recommendedName>
        <fullName evidence="7">Pectinesterase</fullName>
        <ecNumber evidence="7">3.1.1.11</ecNumber>
    </recommendedName>
</protein>
<dbReference type="EMBL" id="JADFTS010000004">
    <property type="protein sequence ID" value="KAF9608971.1"/>
    <property type="molecule type" value="Genomic_DNA"/>
</dbReference>
<dbReference type="SMART" id="SM00856">
    <property type="entry name" value="PMEI"/>
    <property type="match status" value="1"/>
</dbReference>
<comment type="function">
    <text evidence="7">Acts in the modification of cell walls via demethylesterification of cell wall pectin.</text>
</comment>
<evidence type="ECO:0000313" key="11">
    <source>
        <dbReference type="Proteomes" id="UP000631114"/>
    </source>
</evidence>
<dbReference type="OrthoDB" id="2019149at2759"/>
<dbReference type="Proteomes" id="UP000631114">
    <property type="component" value="Unassembled WGS sequence"/>
</dbReference>
<dbReference type="Gene3D" id="1.20.140.40">
    <property type="entry name" value="Invertase/pectin methylesterase inhibitor family protein"/>
    <property type="match status" value="1"/>
</dbReference>
<dbReference type="PANTHER" id="PTHR31707">
    <property type="entry name" value="PECTINESTERASE"/>
    <property type="match status" value="1"/>
</dbReference>
<dbReference type="Gene3D" id="2.160.20.10">
    <property type="entry name" value="Single-stranded right-handed beta-helix, Pectin lyase-like"/>
    <property type="match status" value="1"/>
</dbReference>
<feature type="domain" description="Pectinesterase inhibitor" evidence="9">
    <location>
        <begin position="55"/>
        <end position="202"/>
    </location>
</feature>
<name>A0A835I0B4_9MAGN</name>
<dbReference type="UniPathway" id="UPA00545">
    <property type="reaction ID" value="UER00823"/>
</dbReference>
<evidence type="ECO:0000256" key="5">
    <source>
        <dbReference type="ARBA" id="ARBA00023085"/>
    </source>
</evidence>
<dbReference type="InterPro" id="IPR006501">
    <property type="entry name" value="Pectinesterase_inhib_dom"/>
</dbReference>
<dbReference type="GO" id="GO:0004857">
    <property type="term" value="F:enzyme inhibitor activity"/>
    <property type="evidence" value="ECO:0007669"/>
    <property type="project" value="InterPro"/>
</dbReference>
<keyword evidence="8" id="KW-0812">Transmembrane</keyword>
<organism evidence="10 11">
    <name type="scientific">Coptis chinensis</name>
    <dbReference type="NCBI Taxonomy" id="261450"/>
    <lineage>
        <taxon>Eukaryota</taxon>
        <taxon>Viridiplantae</taxon>
        <taxon>Streptophyta</taxon>
        <taxon>Embryophyta</taxon>
        <taxon>Tracheophyta</taxon>
        <taxon>Spermatophyta</taxon>
        <taxon>Magnoliopsida</taxon>
        <taxon>Ranunculales</taxon>
        <taxon>Ranunculaceae</taxon>
        <taxon>Coptidoideae</taxon>
        <taxon>Coptis</taxon>
    </lineage>
</organism>
<evidence type="ECO:0000256" key="4">
    <source>
        <dbReference type="ARBA" id="ARBA00022801"/>
    </source>
</evidence>
<keyword evidence="8" id="KW-1133">Transmembrane helix</keyword>
<comment type="caution">
    <text evidence="10">The sequence shown here is derived from an EMBL/GenBank/DDBJ whole genome shotgun (WGS) entry which is preliminary data.</text>
</comment>
<evidence type="ECO:0000256" key="1">
    <source>
        <dbReference type="ARBA" id="ARBA00005184"/>
    </source>
</evidence>
<feature type="active site" evidence="6">
    <location>
        <position position="399"/>
    </location>
</feature>
<dbReference type="GO" id="GO:0045490">
    <property type="term" value="P:pectin catabolic process"/>
    <property type="evidence" value="ECO:0007669"/>
    <property type="project" value="UniProtKB-UniRule"/>
</dbReference>
<keyword evidence="5 7" id="KW-0063">Aspartyl esterase</keyword>
<dbReference type="InterPro" id="IPR012334">
    <property type="entry name" value="Pectin_lyas_fold"/>
</dbReference>
<comment type="similarity">
    <text evidence="3">In the C-terminal section; belongs to the pectinesterase family.</text>
</comment>
<comment type="similarity">
    <text evidence="2">In the N-terminal section; belongs to the PMEI family.</text>
</comment>
<evidence type="ECO:0000256" key="2">
    <source>
        <dbReference type="ARBA" id="ARBA00006027"/>
    </source>
</evidence>
<dbReference type="NCBIfam" id="TIGR01614">
    <property type="entry name" value="PME_inhib"/>
    <property type="match status" value="1"/>
</dbReference>
<accession>A0A835I0B4</accession>
<comment type="pathway">
    <text evidence="1 7">Glycan metabolism; pectin degradation; 2-dehydro-3-deoxy-D-gluconate from pectin: step 1/5.</text>
</comment>
<dbReference type="InterPro" id="IPR033131">
    <property type="entry name" value="Pectinesterase_Asp_AS"/>
</dbReference>
<dbReference type="InterPro" id="IPR000070">
    <property type="entry name" value="Pectinesterase_cat"/>
</dbReference>
<dbReference type="Pfam" id="PF01095">
    <property type="entry name" value="Pectinesterase"/>
    <property type="match status" value="1"/>
</dbReference>
<evidence type="ECO:0000256" key="7">
    <source>
        <dbReference type="RuleBase" id="RU000589"/>
    </source>
</evidence>
<evidence type="ECO:0000313" key="10">
    <source>
        <dbReference type="EMBL" id="KAF9608971.1"/>
    </source>
</evidence>
<keyword evidence="7" id="KW-0134">Cell wall</keyword>
<dbReference type="InterPro" id="IPR035513">
    <property type="entry name" value="Invertase/methylesterase_inhib"/>
</dbReference>
<comment type="catalytic activity">
    <reaction evidence="7">
        <text>[(1-&gt;4)-alpha-D-galacturonosyl methyl ester](n) + n H2O = [(1-&gt;4)-alpha-D-galacturonosyl](n) + n methanol + n H(+)</text>
        <dbReference type="Rhea" id="RHEA:22380"/>
        <dbReference type="Rhea" id="RHEA-COMP:14570"/>
        <dbReference type="Rhea" id="RHEA-COMP:14573"/>
        <dbReference type="ChEBI" id="CHEBI:15377"/>
        <dbReference type="ChEBI" id="CHEBI:15378"/>
        <dbReference type="ChEBI" id="CHEBI:17790"/>
        <dbReference type="ChEBI" id="CHEBI:140522"/>
        <dbReference type="ChEBI" id="CHEBI:140523"/>
        <dbReference type="EC" id="3.1.1.11"/>
    </reaction>
</comment>
<dbReference type="GO" id="GO:0042545">
    <property type="term" value="P:cell wall modification"/>
    <property type="evidence" value="ECO:0007669"/>
    <property type="project" value="UniProtKB-UniRule"/>
</dbReference>
<dbReference type="InterPro" id="IPR018040">
    <property type="entry name" value="Pectinesterase_Tyr_AS"/>
</dbReference>
<dbReference type="SUPFAM" id="SSF51126">
    <property type="entry name" value="Pectin lyase-like"/>
    <property type="match status" value="1"/>
</dbReference>
<dbReference type="SUPFAM" id="SSF101148">
    <property type="entry name" value="Plant invertase/pectin methylesterase inhibitor"/>
    <property type="match status" value="1"/>
</dbReference>
<sequence>MAATNQPLLEYPSTKKPTSSCKTVIYVVLSLLAITCATALLSVHFRISVKTIYSSNLSLPSSHICTQSHDQDKCLALVAPLLTDGFSEVELLNLFLNNSISRIGDVMNLTKSVGNRVNDFRQKSALNDCMELMDSSMDRVQDSMSVLSTNDQQYHFDAQTWLSSVLTNHVTCVDGLNTLTRQPELESLLEDLIARARTSLAILSAIASSSNTDDMINTPLNGEFPAWVTARDRKLLVSSIAKNGVINADNVVVAKDGSGNYKTVKEAVAAAPTNSKTRYTIYVKRGTYVENVEIPKNKKNLMLRGDGMDLTIITGSLNVVDGSTTFNSATLIVGGDGFIAQDLWIQNTAGPQKHQAVALRLSADQSVINRCRLDAYQDTLYAHTLRQFYRDCTITGTVDFIFGNAAAVFQKCNLVPRKPMSGQGNMVTAQGRTDPNQNTGTTIQNCVIIASSDLEPVKKSFRSYLGRPWKEYSRTVVMESNIGDVIDPAGWSIWSSDFALKTLYYGEYMNSGPGAGTSNRVKWPGYHVITSANEASKFTVASLIQGGTWLRSTGVAFTEGL</sequence>